<evidence type="ECO:0000256" key="2">
    <source>
        <dbReference type="SAM" id="MobiDB-lite"/>
    </source>
</evidence>
<feature type="region of interest" description="Disordered" evidence="2">
    <location>
        <begin position="233"/>
        <end position="255"/>
    </location>
</feature>
<feature type="coiled-coil region" evidence="1">
    <location>
        <begin position="159"/>
        <end position="186"/>
    </location>
</feature>
<feature type="compositionally biased region" description="Polar residues" evidence="2">
    <location>
        <begin position="21"/>
        <end position="42"/>
    </location>
</feature>
<accession>A0A4U7AZR2</accession>
<dbReference type="Proteomes" id="UP000308133">
    <property type="component" value="Unassembled WGS sequence"/>
</dbReference>
<feature type="region of interest" description="Disordered" evidence="2">
    <location>
        <begin position="66"/>
        <end position="103"/>
    </location>
</feature>
<organism evidence="3 4">
    <name type="scientific">Elsinoe australis</name>
    <dbReference type="NCBI Taxonomy" id="40998"/>
    <lineage>
        <taxon>Eukaryota</taxon>
        <taxon>Fungi</taxon>
        <taxon>Dikarya</taxon>
        <taxon>Ascomycota</taxon>
        <taxon>Pezizomycotina</taxon>
        <taxon>Dothideomycetes</taxon>
        <taxon>Dothideomycetidae</taxon>
        <taxon>Myriangiales</taxon>
        <taxon>Elsinoaceae</taxon>
        <taxon>Elsinoe</taxon>
    </lineage>
</organism>
<dbReference type="AlphaFoldDB" id="A0A4U7AZR2"/>
<name>A0A4U7AZR2_9PEZI</name>
<reference evidence="3 4" key="1">
    <citation type="submission" date="2018-02" db="EMBL/GenBank/DDBJ databases">
        <title>Draft genome sequences of Elsinoe sp., causing black scab on jojoba.</title>
        <authorList>
            <person name="Stodart B."/>
            <person name="Jeffress S."/>
            <person name="Ash G."/>
            <person name="Arun Chinnappa K."/>
        </authorList>
    </citation>
    <scope>NUCLEOTIDE SEQUENCE [LARGE SCALE GENOMIC DNA]</scope>
    <source>
        <strain evidence="3 4">Hillstone_2</strain>
    </source>
</reference>
<feature type="coiled-coil region" evidence="1">
    <location>
        <begin position="286"/>
        <end position="320"/>
    </location>
</feature>
<evidence type="ECO:0008006" key="5">
    <source>
        <dbReference type="Google" id="ProtNLM"/>
    </source>
</evidence>
<feature type="compositionally biased region" description="Low complexity" evidence="2">
    <location>
        <begin position="80"/>
        <end position="95"/>
    </location>
</feature>
<feature type="region of interest" description="Disordered" evidence="2">
    <location>
        <begin position="1"/>
        <end position="51"/>
    </location>
</feature>
<evidence type="ECO:0000313" key="4">
    <source>
        <dbReference type="Proteomes" id="UP000308133"/>
    </source>
</evidence>
<gene>
    <name evidence="3" type="ORF">C1H76_5263</name>
</gene>
<feature type="region of interest" description="Disordered" evidence="2">
    <location>
        <begin position="128"/>
        <end position="148"/>
    </location>
</feature>
<sequence>MSRQGSVQEQVEERAIAVETSHGNSVHSYHNSGLSNFITNKTPPDLPSHDRKSRKILMTLPDVVPDAADIPASPYTPRKQSVTSTSTYSQSAQSSPRPDRSSANITIITNVATPKTMMTTMEVNLDTPSSAGTATPDASPWIGGTGLGSTGLGKSGRVIERLMAENDRLRREIKAEITKREELGRAVSTAKPKLEKLEAENARLVNIKGMDDGIIRRRERKIEEMRVELEVERKKREEAERRASEAERDRDETAEVGRKELAMVREEARHASVHAEILQTSHGQLAKEYRQRIAGLNKSLRDLEGQKEEDRKRLARLDVVAGQMRGETERMKKMHSDLIGVWQKFESAKNLEVESIEDGARKMSVGLAEKEEETLKLAEDMVEVMGRMKWVINLDSLERGAHSPPLSPEGDSTQKV</sequence>
<protein>
    <recommendedName>
        <fullName evidence="5">SWI5-dependent HO expression protein 3</fullName>
    </recommendedName>
</protein>
<keyword evidence="1" id="KW-0175">Coiled coil</keyword>
<evidence type="ECO:0000256" key="1">
    <source>
        <dbReference type="SAM" id="Coils"/>
    </source>
</evidence>
<evidence type="ECO:0000313" key="3">
    <source>
        <dbReference type="EMBL" id="TKX22481.1"/>
    </source>
</evidence>
<feature type="region of interest" description="Disordered" evidence="2">
    <location>
        <begin position="397"/>
        <end position="416"/>
    </location>
</feature>
<dbReference type="EMBL" id="PTQR01000066">
    <property type="protein sequence ID" value="TKX22481.1"/>
    <property type="molecule type" value="Genomic_DNA"/>
</dbReference>
<proteinExistence type="predicted"/>
<comment type="caution">
    <text evidence="3">The sequence shown here is derived from an EMBL/GenBank/DDBJ whole genome shotgun (WGS) entry which is preliminary data.</text>
</comment>